<proteinExistence type="predicted"/>
<reference evidence="1 2" key="1">
    <citation type="submission" date="2015-06" db="EMBL/GenBank/DDBJ databases">
        <title>Improved classification and identification of acetic acid bacteria using matrix-assisted laser desorption/ionization time-of-flight mass spectrometry; Gluconobacter nephelii and Gluconobacter uchimurae are later heterotypic synonyms of Gluconobacter japonicus and Gluconobacter oxydans, respectively.</title>
        <authorList>
            <person name="Li L."/>
            <person name="Cleenwerck I."/>
            <person name="De Vuyst L."/>
            <person name="Vandamme P."/>
        </authorList>
    </citation>
    <scope>NUCLEOTIDE SEQUENCE [LARGE SCALE GENOMIC DNA]</scope>
    <source>
        <strain evidence="1 2">LMG 1608</strain>
    </source>
</reference>
<dbReference type="EMBL" id="LHZY01000042">
    <property type="protein sequence ID" value="KXV70971.1"/>
    <property type="molecule type" value="Genomic_DNA"/>
</dbReference>
<name>A0A149USL3_9PROT</name>
<evidence type="ECO:0000313" key="1">
    <source>
        <dbReference type="EMBL" id="KXV70971.1"/>
    </source>
</evidence>
<organism evidence="1 2">
    <name type="scientific">Acetobacter cerevisiae</name>
    <dbReference type="NCBI Taxonomy" id="178900"/>
    <lineage>
        <taxon>Bacteria</taxon>
        <taxon>Pseudomonadati</taxon>
        <taxon>Pseudomonadota</taxon>
        <taxon>Alphaproteobacteria</taxon>
        <taxon>Acetobacterales</taxon>
        <taxon>Acetobacteraceae</taxon>
        <taxon>Acetobacter</taxon>
    </lineage>
</organism>
<sequence length="61" mass="6847">MSSHAVAENLGFAARVALDQADTKILPVEMAREYLQMGARAIMQMWRDLEEQERVGQKALA</sequence>
<accession>A0A149USL3</accession>
<evidence type="ECO:0000313" key="2">
    <source>
        <dbReference type="Proteomes" id="UP000075312"/>
    </source>
</evidence>
<comment type="caution">
    <text evidence="1">The sequence shown here is derived from an EMBL/GenBank/DDBJ whole genome shotgun (WGS) entry which is preliminary data.</text>
</comment>
<protein>
    <submittedName>
        <fullName evidence="1">Uncharacterized protein</fullName>
    </submittedName>
</protein>
<dbReference type="AlphaFoldDB" id="A0A149USL3"/>
<dbReference type="Proteomes" id="UP000075312">
    <property type="component" value="Unassembled WGS sequence"/>
</dbReference>
<dbReference type="PATRIC" id="fig|178900.6.peg.3006"/>
<gene>
    <name evidence="1" type="ORF">AD952_10995</name>
</gene>
<dbReference type="RefSeq" id="WP_062143403.1">
    <property type="nucleotide sequence ID" value="NZ_LHZY01000042.1"/>
</dbReference>